<protein>
    <submittedName>
        <fullName evidence="1">Uncharacterized protein</fullName>
    </submittedName>
</protein>
<reference evidence="1" key="1">
    <citation type="submission" date="2023-12" db="EMBL/GenBank/DDBJ databases">
        <title>Genome assembly of Anisodus tanguticus.</title>
        <authorList>
            <person name="Wang Y.-J."/>
        </authorList>
    </citation>
    <scope>NUCLEOTIDE SEQUENCE</scope>
    <source>
        <strain evidence="1">KB-2021</strain>
        <tissue evidence="1">Leaf</tissue>
    </source>
</reference>
<keyword evidence="2" id="KW-1185">Reference proteome</keyword>
<gene>
    <name evidence="1" type="ORF">RND71_006178</name>
</gene>
<dbReference type="Proteomes" id="UP001291623">
    <property type="component" value="Unassembled WGS sequence"/>
</dbReference>
<organism evidence="1 2">
    <name type="scientific">Anisodus tanguticus</name>
    <dbReference type="NCBI Taxonomy" id="243964"/>
    <lineage>
        <taxon>Eukaryota</taxon>
        <taxon>Viridiplantae</taxon>
        <taxon>Streptophyta</taxon>
        <taxon>Embryophyta</taxon>
        <taxon>Tracheophyta</taxon>
        <taxon>Spermatophyta</taxon>
        <taxon>Magnoliopsida</taxon>
        <taxon>eudicotyledons</taxon>
        <taxon>Gunneridae</taxon>
        <taxon>Pentapetalae</taxon>
        <taxon>asterids</taxon>
        <taxon>lamiids</taxon>
        <taxon>Solanales</taxon>
        <taxon>Solanaceae</taxon>
        <taxon>Solanoideae</taxon>
        <taxon>Hyoscyameae</taxon>
        <taxon>Anisodus</taxon>
    </lineage>
</organism>
<accession>A0AAE1SVL7</accession>
<evidence type="ECO:0000313" key="1">
    <source>
        <dbReference type="EMBL" id="KAK4375501.1"/>
    </source>
</evidence>
<dbReference type="EMBL" id="JAVYJV010000003">
    <property type="protein sequence ID" value="KAK4375501.1"/>
    <property type="molecule type" value="Genomic_DNA"/>
</dbReference>
<evidence type="ECO:0000313" key="2">
    <source>
        <dbReference type="Proteomes" id="UP001291623"/>
    </source>
</evidence>
<name>A0AAE1SVL7_9SOLA</name>
<comment type="caution">
    <text evidence="1">The sequence shown here is derived from an EMBL/GenBank/DDBJ whole genome shotgun (WGS) entry which is preliminary data.</text>
</comment>
<dbReference type="AlphaFoldDB" id="A0AAE1SVL7"/>
<proteinExistence type="predicted"/>
<sequence length="119" mass="13927">MVIASSRFLKKDEHLVTFRSSVAKTQINFLLPRKVDNGLYKDYKVIPREYLTIRYKLLVMDLEIKMEKKRRVVDDRLRIKWESLTMASAKEMGERLMANEAWGSSGDAKSVESKNEVEK</sequence>